<proteinExistence type="predicted"/>
<dbReference type="OMA" id="QKERFTH"/>
<dbReference type="OrthoDB" id="6513058at2759"/>
<comment type="caution">
    <text evidence="1">The sequence shown here is derived from an EMBL/GenBank/DDBJ whole genome shotgun (WGS) entry which is preliminary data.</text>
</comment>
<protein>
    <submittedName>
        <fullName evidence="1">Uncharacterized protein</fullName>
    </submittedName>
</protein>
<dbReference type="EMBL" id="JABSTR010000006">
    <property type="protein sequence ID" value="KAH9373024.1"/>
    <property type="molecule type" value="Genomic_DNA"/>
</dbReference>
<organism evidence="1 2">
    <name type="scientific">Haemaphysalis longicornis</name>
    <name type="common">Bush tick</name>
    <dbReference type="NCBI Taxonomy" id="44386"/>
    <lineage>
        <taxon>Eukaryota</taxon>
        <taxon>Metazoa</taxon>
        <taxon>Ecdysozoa</taxon>
        <taxon>Arthropoda</taxon>
        <taxon>Chelicerata</taxon>
        <taxon>Arachnida</taxon>
        <taxon>Acari</taxon>
        <taxon>Parasitiformes</taxon>
        <taxon>Ixodida</taxon>
        <taxon>Ixodoidea</taxon>
        <taxon>Ixodidae</taxon>
        <taxon>Haemaphysalinae</taxon>
        <taxon>Haemaphysalis</taxon>
    </lineage>
</organism>
<sequence length="123" mass="14516">MDASMKRRYAAMAAALEETDDDNFMDRRKQRSCWVKSWMEEKSLGVQHLLYNKLERDPGEYKRLLRVSNDVFLQLLARTESRLQKQNTNMRRPISAATRLQLTLRYLASGTYISLRFHSLSAR</sequence>
<evidence type="ECO:0000313" key="2">
    <source>
        <dbReference type="Proteomes" id="UP000821853"/>
    </source>
</evidence>
<dbReference type="VEuPathDB" id="VectorBase:HLOH_064289"/>
<reference evidence="1 2" key="1">
    <citation type="journal article" date="2020" name="Cell">
        <title>Large-Scale Comparative Analyses of Tick Genomes Elucidate Their Genetic Diversity and Vector Capacities.</title>
        <authorList>
            <consortium name="Tick Genome and Microbiome Consortium (TIGMIC)"/>
            <person name="Jia N."/>
            <person name="Wang J."/>
            <person name="Shi W."/>
            <person name="Du L."/>
            <person name="Sun Y."/>
            <person name="Zhan W."/>
            <person name="Jiang J.F."/>
            <person name="Wang Q."/>
            <person name="Zhang B."/>
            <person name="Ji P."/>
            <person name="Bell-Sakyi L."/>
            <person name="Cui X.M."/>
            <person name="Yuan T.T."/>
            <person name="Jiang B.G."/>
            <person name="Yang W.F."/>
            <person name="Lam T.T."/>
            <person name="Chang Q.C."/>
            <person name="Ding S.J."/>
            <person name="Wang X.J."/>
            <person name="Zhu J.G."/>
            <person name="Ruan X.D."/>
            <person name="Zhao L."/>
            <person name="Wei J.T."/>
            <person name="Ye R.Z."/>
            <person name="Que T.C."/>
            <person name="Du C.H."/>
            <person name="Zhou Y.H."/>
            <person name="Cheng J.X."/>
            <person name="Dai P.F."/>
            <person name="Guo W.B."/>
            <person name="Han X.H."/>
            <person name="Huang E.J."/>
            <person name="Li L.F."/>
            <person name="Wei W."/>
            <person name="Gao Y.C."/>
            <person name="Liu J.Z."/>
            <person name="Shao H.Z."/>
            <person name="Wang X."/>
            <person name="Wang C.C."/>
            <person name="Yang T.C."/>
            <person name="Huo Q.B."/>
            <person name="Li W."/>
            <person name="Chen H.Y."/>
            <person name="Chen S.E."/>
            <person name="Zhou L.G."/>
            <person name="Ni X.B."/>
            <person name="Tian J.H."/>
            <person name="Sheng Y."/>
            <person name="Liu T."/>
            <person name="Pan Y.S."/>
            <person name="Xia L.Y."/>
            <person name="Li J."/>
            <person name="Zhao F."/>
            <person name="Cao W.C."/>
        </authorList>
    </citation>
    <scope>NUCLEOTIDE SEQUENCE [LARGE SCALE GENOMIC DNA]</scope>
    <source>
        <strain evidence="1">HaeL-2018</strain>
    </source>
</reference>
<name>A0A9J6GEW3_HAELO</name>
<accession>A0A9J6GEW3</accession>
<evidence type="ECO:0000313" key="1">
    <source>
        <dbReference type="EMBL" id="KAH9373024.1"/>
    </source>
</evidence>
<dbReference type="Proteomes" id="UP000821853">
    <property type="component" value="Chromosome 4"/>
</dbReference>
<gene>
    <name evidence="1" type="ORF">HPB48_003402</name>
</gene>
<keyword evidence="2" id="KW-1185">Reference proteome</keyword>
<dbReference type="AlphaFoldDB" id="A0A9J6GEW3"/>